<evidence type="ECO:0000313" key="4">
    <source>
        <dbReference type="Proteomes" id="UP000030653"/>
    </source>
</evidence>
<gene>
    <name evidence="3" type="ORF">DACRYDRAFT_109242</name>
</gene>
<keyword evidence="1" id="KW-0175">Coiled coil</keyword>
<sequence length="154" mass="17367">MSFDTVSRTRNCDVRCGRQERLEQRRNAAFTAFYRYTGSASRFATYGELEEKLRELRSAVRDLRCKVRETVDQMKALARDMESAMRGTAAQLQTGPAREVDGTEAPGGGAPILNPHSDRQESMMTTIERAPVADHPRAAVKGKWTDVNIRIHDH</sequence>
<evidence type="ECO:0000256" key="2">
    <source>
        <dbReference type="SAM" id="MobiDB-lite"/>
    </source>
</evidence>
<dbReference type="GeneID" id="63683907"/>
<keyword evidence="4" id="KW-1185">Reference proteome</keyword>
<dbReference type="HOGENOM" id="CLU_1704187_0_0_1"/>
<accession>M5FRL9</accession>
<organism evidence="3 4">
    <name type="scientific">Dacryopinax primogenitus (strain DJM 731)</name>
    <name type="common">Brown rot fungus</name>
    <dbReference type="NCBI Taxonomy" id="1858805"/>
    <lineage>
        <taxon>Eukaryota</taxon>
        <taxon>Fungi</taxon>
        <taxon>Dikarya</taxon>
        <taxon>Basidiomycota</taxon>
        <taxon>Agaricomycotina</taxon>
        <taxon>Dacrymycetes</taxon>
        <taxon>Dacrymycetales</taxon>
        <taxon>Dacrymycetaceae</taxon>
        <taxon>Dacryopinax</taxon>
    </lineage>
</organism>
<name>M5FRL9_DACPD</name>
<dbReference type="Proteomes" id="UP000030653">
    <property type="component" value="Unassembled WGS sequence"/>
</dbReference>
<proteinExistence type="predicted"/>
<protein>
    <submittedName>
        <fullName evidence="3">Uncharacterized protein</fullName>
    </submittedName>
</protein>
<evidence type="ECO:0000313" key="3">
    <source>
        <dbReference type="EMBL" id="EJT99815.1"/>
    </source>
</evidence>
<reference evidence="3 4" key="1">
    <citation type="journal article" date="2012" name="Science">
        <title>The Paleozoic origin of enzymatic lignin decomposition reconstructed from 31 fungal genomes.</title>
        <authorList>
            <person name="Floudas D."/>
            <person name="Binder M."/>
            <person name="Riley R."/>
            <person name="Barry K."/>
            <person name="Blanchette R.A."/>
            <person name="Henrissat B."/>
            <person name="Martinez A.T."/>
            <person name="Otillar R."/>
            <person name="Spatafora J.W."/>
            <person name="Yadav J.S."/>
            <person name="Aerts A."/>
            <person name="Benoit I."/>
            <person name="Boyd A."/>
            <person name="Carlson A."/>
            <person name="Copeland A."/>
            <person name="Coutinho P.M."/>
            <person name="de Vries R.P."/>
            <person name="Ferreira P."/>
            <person name="Findley K."/>
            <person name="Foster B."/>
            <person name="Gaskell J."/>
            <person name="Glotzer D."/>
            <person name="Gorecki P."/>
            <person name="Heitman J."/>
            <person name="Hesse C."/>
            <person name="Hori C."/>
            <person name="Igarashi K."/>
            <person name="Jurgens J.A."/>
            <person name="Kallen N."/>
            <person name="Kersten P."/>
            <person name="Kohler A."/>
            <person name="Kuees U."/>
            <person name="Kumar T.K.A."/>
            <person name="Kuo A."/>
            <person name="LaButti K."/>
            <person name="Larrondo L.F."/>
            <person name="Lindquist E."/>
            <person name="Ling A."/>
            <person name="Lombard V."/>
            <person name="Lucas S."/>
            <person name="Lundell T."/>
            <person name="Martin R."/>
            <person name="McLaughlin D.J."/>
            <person name="Morgenstern I."/>
            <person name="Morin E."/>
            <person name="Murat C."/>
            <person name="Nagy L.G."/>
            <person name="Nolan M."/>
            <person name="Ohm R.A."/>
            <person name="Patyshakuliyeva A."/>
            <person name="Rokas A."/>
            <person name="Ruiz-Duenas F.J."/>
            <person name="Sabat G."/>
            <person name="Salamov A."/>
            <person name="Samejima M."/>
            <person name="Schmutz J."/>
            <person name="Slot J.C."/>
            <person name="St John F."/>
            <person name="Stenlid J."/>
            <person name="Sun H."/>
            <person name="Sun S."/>
            <person name="Syed K."/>
            <person name="Tsang A."/>
            <person name="Wiebenga A."/>
            <person name="Young D."/>
            <person name="Pisabarro A."/>
            <person name="Eastwood D.C."/>
            <person name="Martin F."/>
            <person name="Cullen D."/>
            <person name="Grigoriev I.V."/>
            <person name="Hibbett D.S."/>
        </authorList>
    </citation>
    <scope>NUCLEOTIDE SEQUENCE [LARGE SCALE GENOMIC DNA]</scope>
    <source>
        <strain evidence="3 4">DJM-731 SS1</strain>
    </source>
</reference>
<dbReference type="EMBL" id="JH795868">
    <property type="protein sequence ID" value="EJT99815.1"/>
    <property type="molecule type" value="Genomic_DNA"/>
</dbReference>
<dbReference type="AlphaFoldDB" id="M5FRL9"/>
<feature type="coiled-coil region" evidence="1">
    <location>
        <begin position="46"/>
        <end position="80"/>
    </location>
</feature>
<feature type="region of interest" description="Disordered" evidence="2">
    <location>
        <begin position="86"/>
        <end position="117"/>
    </location>
</feature>
<evidence type="ECO:0000256" key="1">
    <source>
        <dbReference type="SAM" id="Coils"/>
    </source>
</evidence>
<dbReference type="RefSeq" id="XP_040626713.1">
    <property type="nucleotide sequence ID" value="XM_040768845.1"/>
</dbReference>